<evidence type="ECO:0000256" key="3">
    <source>
        <dbReference type="ARBA" id="ARBA00022692"/>
    </source>
</evidence>
<feature type="transmembrane region" description="Helical" evidence="7">
    <location>
        <begin position="98"/>
        <end position="120"/>
    </location>
</feature>
<reference evidence="11" key="2">
    <citation type="submission" date="2020-04" db="EMBL/GenBank/DDBJ databases">
        <authorList>
            <consortium name="NCBI Genome Project"/>
        </authorList>
    </citation>
    <scope>NUCLEOTIDE SEQUENCE</scope>
    <source>
        <strain evidence="11">CBS 781.70</strain>
    </source>
</reference>
<dbReference type="FunFam" id="1.20.1250.20:FF:000018">
    <property type="entry name" value="MFS transporter permease"/>
    <property type="match status" value="1"/>
</dbReference>
<feature type="transmembrane region" description="Helical" evidence="7">
    <location>
        <begin position="291"/>
        <end position="312"/>
    </location>
</feature>
<reference evidence="9 11" key="1">
    <citation type="submission" date="2020-01" db="EMBL/GenBank/DDBJ databases">
        <authorList>
            <consortium name="DOE Joint Genome Institute"/>
            <person name="Haridas S."/>
            <person name="Albert R."/>
            <person name="Binder M."/>
            <person name="Bloem J."/>
            <person name="Labutti K."/>
            <person name="Salamov A."/>
            <person name="Andreopoulos B."/>
            <person name="Baker S.E."/>
            <person name="Barry K."/>
            <person name="Bills G."/>
            <person name="Bluhm B.H."/>
            <person name="Cannon C."/>
            <person name="Castanera R."/>
            <person name="Culley D.E."/>
            <person name="Daum C."/>
            <person name="Ezra D."/>
            <person name="Gonzalez J.B."/>
            <person name="Henrissat B."/>
            <person name="Kuo A."/>
            <person name="Liang C."/>
            <person name="Lipzen A."/>
            <person name="Lutzoni F."/>
            <person name="Magnuson J."/>
            <person name="Mondo S."/>
            <person name="Nolan M."/>
            <person name="Ohm R."/>
            <person name="Pangilinan J."/>
            <person name="Park H.-J."/>
            <person name="Ramirez L."/>
            <person name="Alfaro M."/>
            <person name="Sun H."/>
            <person name="Tritt A."/>
            <person name="Yoshinaga Y."/>
            <person name="Zwiers L.-H."/>
            <person name="Turgeon B.G."/>
            <person name="Goodwin S.B."/>
            <person name="Spatafora J.W."/>
            <person name="Crous P.W."/>
            <person name="Grigoriev I.V."/>
        </authorList>
    </citation>
    <scope>NUCLEOTIDE SEQUENCE</scope>
    <source>
        <strain evidence="9 11">CBS 781.70</strain>
    </source>
</reference>
<feature type="transmembrane region" description="Helical" evidence="7">
    <location>
        <begin position="448"/>
        <end position="471"/>
    </location>
</feature>
<feature type="transmembrane region" description="Helical" evidence="7">
    <location>
        <begin position="220"/>
        <end position="243"/>
    </location>
</feature>
<dbReference type="RefSeq" id="XP_033533659.1">
    <property type="nucleotide sequence ID" value="XM_033679586.1"/>
</dbReference>
<feature type="compositionally biased region" description="Basic and acidic residues" evidence="6">
    <location>
        <begin position="13"/>
        <end position="33"/>
    </location>
</feature>
<evidence type="ECO:0000256" key="6">
    <source>
        <dbReference type="SAM" id="MobiDB-lite"/>
    </source>
</evidence>
<keyword evidence="10" id="KW-1185">Reference proteome</keyword>
<dbReference type="EMBL" id="ML975159">
    <property type="protein sequence ID" value="KAF1812028.1"/>
    <property type="molecule type" value="Genomic_DNA"/>
</dbReference>
<dbReference type="Gene3D" id="1.20.1250.20">
    <property type="entry name" value="MFS general substrate transporter like domains"/>
    <property type="match status" value="2"/>
</dbReference>
<keyword evidence="4 7" id="KW-1133">Transmembrane helix</keyword>
<keyword evidence="2" id="KW-0813">Transport</keyword>
<sequence>MAPEPISTADSRSSSHEKAHDGHIEELEKGGLSSPDERVVVTELTETEQKATIRKIDLRLLPILGLMYSISLVDRTNLGLAMVAGMETDLGLDVGDRYTVIVMVFFVAYIVFEIPSNLILPKAGAANWLAFLGGSFGAILIGMGFTKSWGAMAVCRALLGIMEGGFLPGCTYLISCWYTRFEVGKRLAGFWILSVLASGFSNIFAYVLTLLKGKQGLNGWSWIFIVEGAITCAVCLLGWFIILDFPSKSGNFLTPVQKKFALDRLDADRGDAVEDEITLRKILHHLKDWKLYIWAFNLMSSTLPGYAYAYFLPIILKQGMGFSTSKSQLMSAPPYILAAFITFASGWLSDRYRIRGPVIAVHQILTAVGMLITAFAKNTGARYFGAFLGIGFLQYCVPAVLTFQANNITSHSKRAVASATCIIGGGVGGIIASVAFMASESPDYHTGIWTTMGISIASCVLIAIMDVYFYFRNKKARAGVVLNEGMTNWYYTP</sequence>
<feature type="transmembrane region" description="Helical" evidence="7">
    <location>
        <begin position="60"/>
        <end position="86"/>
    </location>
</feature>
<feature type="transmembrane region" description="Helical" evidence="7">
    <location>
        <begin position="157"/>
        <end position="178"/>
    </location>
</feature>
<feature type="domain" description="Major facilitator superfamily (MFS) profile" evidence="8">
    <location>
        <begin position="60"/>
        <end position="475"/>
    </location>
</feature>
<feature type="transmembrane region" description="Helical" evidence="7">
    <location>
        <begin position="356"/>
        <end position="376"/>
    </location>
</feature>
<dbReference type="Pfam" id="PF07690">
    <property type="entry name" value="MFS_1"/>
    <property type="match status" value="1"/>
</dbReference>
<dbReference type="Proteomes" id="UP000504638">
    <property type="component" value="Unplaced"/>
</dbReference>
<feature type="transmembrane region" description="Helical" evidence="7">
    <location>
        <begin position="127"/>
        <end position="145"/>
    </location>
</feature>
<evidence type="ECO:0000256" key="1">
    <source>
        <dbReference type="ARBA" id="ARBA00004141"/>
    </source>
</evidence>
<reference evidence="11" key="3">
    <citation type="submission" date="2025-04" db="UniProtKB">
        <authorList>
            <consortium name="RefSeq"/>
        </authorList>
    </citation>
    <scope>IDENTIFICATION</scope>
    <source>
        <strain evidence="11">CBS 781.70</strain>
    </source>
</reference>
<dbReference type="FunFam" id="1.20.1250.20:FF:000013">
    <property type="entry name" value="MFS general substrate transporter"/>
    <property type="match status" value="1"/>
</dbReference>
<feature type="transmembrane region" description="Helical" evidence="7">
    <location>
        <begin position="332"/>
        <end position="349"/>
    </location>
</feature>
<proteinExistence type="predicted"/>
<dbReference type="PANTHER" id="PTHR43791:SF3">
    <property type="entry name" value="MAJOR FACILITATOR SUPERFAMILY (MFS) PROFILE DOMAIN-CONTAINING PROTEIN"/>
    <property type="match status" value="1"/>
</dbReference>
<dbReference type="InterPro" id="IPR020846">
    <property type="entry name" value="MFS_dom"/>
</dbReference>
<organism evidence="9">
    <name type="scientific">Eremomyces bilateralis CBS 781.70</name>
    <dbReference type="NCBI Taxonomy" id="1392243"/>
    <lineage>
        <taxon>Eukaryota</taxon>
        <taxon>Fungi</taxon>
        <taxon>Dikarya</taxon>
        <taxon>Ascomycota</taxon>
        <taxon>Pezizomycotina</taxon>
        <taxon>Dothideomycetes</taxon>
        <taxon>Dothideomycetes incertae sedis</taxon>
        <taxon>Eremomycetales</taxon>
        <taxon>Eremomycetaceae</taxon>
        <taxon>Eremomyces</taxon>
    </lineage>
</organism>
<dbReference type="PROSITE" id="PS50850">
    <property type="entry name" value="MFS"/>
    <property type="match status" value="1"/>
</dbReference>
<dbReference type="AlphaFoldDB" id="A0A6G1G1Y4"/>
<evidence type="ECO:0000256" key="7">
    <source>
        <dbReference type="SAM" id="Phobius"/>
    </source>
</evidence>
<dbReference type="InterPro" id="IPR011701">
    <property type="entry name" value="MFS"/>
</dbReference>
<dbReference type="GO" id="GO:0016020">
    <property type="term" value="C:membrane"/>
    <property type="evidence" value="ECO:0007669"/>
    <property type="project" value="UniProtKB-SubCell"/>
</dbReference>
<evidence type="ECO:0000259" key="8">
    <source>
        <dbReference type="PROSITE" id="PS50850"/>
    </source>
</evidence>
<feature type="region of interest" description="Disordered" evidence="6">
    <location>
        <begin position="1"/>
        <end position="33"/>
    </location>
</feature>
<evidence type="ECO:0000256" key="4">
    <source>
        <dbReference type="ARBA" id="ARBA00022989"/>
    </source>
</evidence>
<keyword evidence="5 7" id="KW-0472">Membrane</keyword>
<evidence type="ECO:0000256" key="5">
    <source>
        <dbReference type="ARBA" id="ARBA00023136"/>
    </source>
</evidence>
<dbReference type="InterPro" id="IPR036259">
    <property type="entry name" value="MFS_trans_sf"/>
</dbReference>
<name>A0A6G1G1Y4_9PEZI</name>
<feature type="transmembrane region" description="Helical" evidence="7">
    <location>
        <begin position="382"/>
        <end position="403"/>
    </location>
</feature>
<keyword evidence="3 7" id="KW-0812">Transmembrane</keyword>
<dbReference type="GO" id="GO:0022857">
    <property type="term" value="F:transmembrane transporter activity"/>
    <property type="evidence" value="ECO:0007669"/>
    <property type="project" value="InterPro"/>
</dbReference>
<evidence type="ECO:0000313" key="9">
    <source>
        <dbReference type="EMBL" id="KAF1812028.1"/>
    </source>
</evidence>
<evidence type="ECO:0000313" key="11">
    <source>
        <dbReference type="RefSeq" id="XP_033533659.1"/>
    </source>
</evidence>
<accession>A0A6G1G1Y4</accession>
<dbReference type="OrthoDB" id="3639251at2759"/>
<feature type="transmembrane region" description="Helical" evidence="7">
    <location>
        <begin position="415"/>
        <end position="436"/>
    </location>
</feature>
<dbReference type="SUPFAM" id="SSF103473">
    <property type="entry name" value="MFS general substrate transporter"/>
    <property type="match status" value="1"/>
</dbReference>
<comment type="subcellular location">
    <subcellularLocation>
        <location evidence="1">Membrane</location>
        <topology evidence="1">Multi-pass membrane protein</topology>
    </subcellularLocation>
</comment>
<dbReference type="PANTHER" id="PTHR43791">
    <property type="entry name" value="PERMEASE-RELATED"/>
    <property type="match status" value="1"/>
</dbReference>
<feature type="transmembrane region" description="Helical" evidence="7">
    <location>
        <begin position="190"/>
        <end position="208"/>
    </location>
</feature>
<protein>
    <submittedName>
        <fullName evidence="9 11">Retrograde regulation protein 2</fullName>
    </submittedName>
</protein>
<evidence type="ECO:0000256" key="2">
    <source>
        <dbReference type="ARBA" id="ARBA00022448"/>
    </source>
</evidence>
<dbReference type="GeneID" id="54420156"/>
<evidence type="ECO:0000313" key="10">
    <source>
        <dbReference type="Proteomes" id="UP000504638"/>
    </source>
</evidence>
<gene>
    <name evidence="9 11" type="ORF">P152DRAFT_458982</name>
</gene>